<evidence type="ECO:0000313" key="8">
    <source>
        <dbReference type="Proteomes" id="UP001141552"/>
    </source>
</evidence>
<dbReference type="FunFam" id="3.30.70.330:FF:000101">
    <property type="entry name" value="Protein MEI2-like 1"/>
    <property type="match status" value="1"/>
</dbReference>
<proteinExistence type="predicted"/>
<reference evidence="7" key="1">
    <citation type="submission" date="2022-02" db="EMBL/GenBank/DDBJ databases">
        <authorList>
            <person name="Henning P.M."/>
            <person name="McCubbin A.G."/>
            <person name="Shore J.S."/>
        </authorList>
    </citation>
    <scope>NUCLEOTIDE SEQUENCE</scope>
    <source>
        <strain evidence="7">F60SS</strain>
        <tissue evidence="7">Leaves</tissue>
    </source>
</reference>
<feature type="region of interest" description="Disordered" evidence="5">
    <location>
        <begin position="369"/>
        <end position="402"/>
    </location>
</feature>
<dbReference type="InterPro" id="IPR000504">
    <property type="entry name" value="RRM_dom"/>
</dbReference>
<comment type="caution">
    <text evidence="7">The sequence shown here is derived from an EMBL/GenBank/DDBJ whole genome shotgun (WGS) entry which is preliminary data.</text>
</comment>
<dbReference type="EMBL" id="JAKUCV010002872">
    <property type="protein sequence ID" value="KAJ4841167.1"/>
    <property type="molecule type" value="Genomic_DNA"/>
</dbReference>
<dbReference type="PANTHER" id="PTHR23189">
    <property type="entry name" value="RNA RECOGNITION MOTIF-CONTAINING"/>
    <property type="match status" value="1"/>
</dbReference>
<feature type="compositionally biased region" description="Polar residues" evidence="5">
    <location>
        <begin position="370"/>
        <end position="379"/>
    </location>
</feature>
<dbReference type="GO" id="GO:0003723">
    <property type="term" value="F:RNA binding"/>
    <property type="evidence" value="ECO:0007669"/>
    <property type="project" value="UniProtKB-UniRule"/>
</dbReference>
<keyword evidence="3" id="KW-0469">Meiosis</keyword>
<evidence type="ECO:0000256" key="1">
    <source>
        <dbReference type="ARBA" id="ARBA00022737"/>
    </source>
</evidence>
<evidence type="ECO:0000313" key="7">
    <source>
        <dbReference type="EMBL" id="KAJ4841167.1"/>
    </source>
</evidence>
<dbReference type="OrthoDB" id="417481at2759"/>
<feature type="compositionally biased region" description="Basic residues" evidence="5">
    <location>
        <begin position="443"/>
        <end position="453"/>
    </location>
</feature>
<evidence type="ECO:0000256" key="5">
    <source>
        <dbReference type="SAM" id="MobiDB-lite"/>
    </source>
</evidence>
<keyword evidence="2 4" id="KW-0694">RNA-binding</keyword>
<keyword evidence="8" id="KW-1185">Reference proteome</keyword>
<feature type="domain" description="RRM" evidence="6">
    <location>
        <begin position="228"/>
        <end position="301"/>
    </location>
</feature>
<evidence type="ECO:0000256" key="3">
    <source>
        <dbReference type="ARBA" id="ARBA00023254"/>
    </source>
</evidence>
<keyword evidence="1" id="KW-0677">Repeat</keyword>
<accession>A0A9Q0G0W7</accession>
<dbReference type="SMART" id="SM00360">
    <property type="entry name" value="RRM"/>
    <property type="match status" value="2"/>
</dbReference>
<dbReference type="PROSITE" id="PS50102">
    <property type="entry name" value="RRM"/>
    <property type="match status" value="1"/>
</dbReference>
<dbReference type="Pfam" id="PF04059">
    <property type="entry name" value="RRM_2"/>
    <property type="match status" value="1"/>
</dbReference>
<feature type="region of interest" description="Disordered" evidence="5">
    <location>
        <begin position="322"/>
        <end position="351"/>
    </location>
</feature>
<dbReference type="AlphaFoldDB" id="A0A9Q0G0W7"/>
<dbReference type="Proteomes" id="UP001141552">
    <property type="component" value="Unassembled WGS sequence"/>
</dbReference>
<feature type="compositionally biased region" description="Basic residues" evidence="5">
    <location>
        <begin position="322"/>
        <end position="332"/>
    </location>
</feature>
<dbReference type="Gene3D" id="3.30.70.330">
    <property type="match status" value="2"/>
</dbReference>
<protein>
    <recommendedName>
        <fullName evidence="6">RRM domain-containing protein</fullName>
    </recommendedName>
</protein>
<dbReference type="InterPro" id="IPR034458">
    <property type="entry name" value="EAR1-like_RRM3"/>
</dbReference>
<dbReference type="InterPro" id="IPR007201">
    <property type="entry name" value="Mei2-like_Rrm_C"/>
</dbReference>
<dbReference type="CDD" id="cd12530">
    <property type="entry name" value="RRM3_EAR1_like"/>
    <property type="match status" value="1"/>
</dbReference>
<organism evidence="7 8">
    <name type="scientific">Turnera subulata</name>
    <dbReference type="NCBI Taxonomy" id="218843"/>
    <lineage>
        <taxon>Eukaryota</taxon>
        <taxon>Viridiplantae</taxon>
        <taxon>Streptophyta</taxon>
        <taxon>Embryophyta</taxon>
        <taxon>Tracheophyta</taxon>
        <taxon>Spermatophyta</taxon>
        <taxon>Magnoliopsida</taxon>
        <taxon>eudicotyledons</taxon>
        <taxon>Gunneridae</taxon>
        <taxon>Pentapetalae</taxon>
        <taxon>rosids</taxon>
        <taxon>fabids</taxon>
        <taxon>Malpighiales</taxon>
        <taxon>Passifloraceae</taxon>
        <taxon>Turnera</taxon>
    </lineage>
</organism>
<dbReference type="InterPro" id="IPR012677">
    <property type="entry name" value="Nucleotide-bd_a/b_plait_sf"/>
</dbReference>
<feature type="region of interest" description="Disordered" evidence="5">
    <location>
        <begin position="645"/>
        <end position="669"/>
    </location>
</feature>
<evidence type="ECO:0000256" key="2">
    <source>
        <dbReference type="ARBA" id="ARBA00022884"/>
    </source>
</evidence>
<sequence>MDETGFVRFPGNLDPRAQEFRPRNNNTTINSTHQIALFLPPPPPPPIPPSHQGAYVPFLPHQLVPFPEATLFAYPPPPQQQPPPAYVSVVAAPPPPPPPPPQSSIPTRVLTLSPLPRVASESLIRRELEVFGEVRGVEMERIGEGIVSVYFYDLRHAEKALKEMRHQYMHHQATARNLFPGYEGYVAPPPPSVHPPPRTARGLIAGCAVWAQFGVPSCNAVTDGQNQGTIVVFNLDPKVSTSSLRGVFQAYGAVKEVRETPLKKQQRFVEFYDVRDASKALREMDGKEIHGRYVVIEFSRPGGYTRKFFNTKNSSFANFNYNHHHPHHHRPRISSYVPPPSPSLPPPPQPPIRRGFSSGCLQPHNVSPRGFSTGNQSSGVKKEDSACNGINPSEGGRDGIGNKKASVGDGVLGKVVNAGGGSVRGIVARKSMNSKSSTVVAKQQHKSSKAWKGRQVKNKLLETRFRIKEDSVVEASNLSDSRTTVMIKNIPNKYSQKLLLNMLDNHCIHCNEQVAGAGDDQPLSAYDFLYLPIDFNNKCNVGYGFVNMTSPRAARRLYKAFHNQHWEVFNSRKICEVTYARVQGLEALKEHFKNSKFPCEIEDYMPVVFSPPRDGRQLTDPLPIVGQNPHQQRPISFKCIDHHESTDGGDSFKNSQDDSTTSDQEGDEEQNLISSIYCISISSSQNDGESGDDDKDSSSGSLVA</sequence>
<feature type="compositionally biased region" description="Polar residues" evidence="5">
    <location>
        <begin position="652"/>
        <end position="663"/>
    </location>
</feature>
<dbReference type="SUPFAM" id="SSF54928">
    <property type="entry name" value="RNA-binding domain, RBD"/>
    <property type="match status" value="2"/>
</dbReference>
<reference evidence="7" key="2">
    <citation type="journal article" date="2023" name="Plants (Basel)">
        <title>Annotation of the Turnera subulata (Passifloraceae) Draft Genome Reveals the S-Locus Evolved after the Divergence of Turneroideae from Passifloroideae in a Stepwise Manner.</title>
        <authorList>
            <person name="Henning P.M."/>
            <person name="Roalson E.H."/>
            <person name="Mir W."/>
            <person name="McCubbin A.G."/>
            <person name="Shore J.S."/>
        </authorList>
    </citation>
    <scope>NUCLEOTIDE SEQUENCE</scope>
    <source>
        <strain evidence="7">F60SS</strain>
    </source>
</reference>
<feature type="compositionally biased region" description="Pro residues" evidence="5">
    <location>
        <begin position="337"/>
        <end position="351"/>
    </location>
</feature>
<dbReference type="GO" id="GO:0051321">
    <property type="term" value="P:meiotic cell cycle"/>
    <property type="evidence" value="ECO:0007669"/>
    <property type="project" value="UniProtKB-KW"/>
</dbReference>
<dbReference type="InterPro" id="IPR035979">
    <property type="entry name" value="RBD_domain_sf"/>
</dbReference>
<evidence type="ECO:0000256" key="4">
    <source>
        <dbReference type="PROSITE-ProRule" id="PRU00176"/>
    </source>
</evidence>
<dbReference type="Pfam" id="PF00076">
    <property type="entry name" value="RRM_1"/>
    <property type="match status" value="1"/>
</dbReference>
<name>A0A9Q0G0W7_9ROSI</name>
<gene>
    <name evidence="7" type="ORF">Tsubulata_030192</name>
</gene>
<dbReference type="FunFam" id="3.30.70.330:FF:001402">
    <property type="entry name" value="Terminal EAR1-like 1"/>
    <property type="match status" value="1"/>
</dbReference>
<evidence type="ECO:0000259" key="6">
    <source>
        <dbReference type="PROSITE" id="PS50102"/>
    </source>
</evidence>
<feature type="region of interest" description="Disordered" evidence="5">
    <location>
        <begin position="434"/>
        <end position="453"/>
    </location>
</feature>
<feature type="region of interest" description="Disordered" evidence="5">
    <location>
        <begin position="682"/>
        <end position="704"/>
    </location>
</feature>